<evidence type="ECO:0000313" key="1">
    <source>
        <dbReference type="EMBL" id="CUO87419.1"/>
    </source>
</evidence>
<organism evidence="1 2">
    <name type="scientific">Bacteroides uniformis</name>
    <dbReference type="NCBI Taxonomy" id="820"/>
    <lineage>
        <taxon>Bacteria</taxon>
        <taxon>Pseudomonadati</taxon>
        <taxon>Bacteroidota</taxon>
        <taxon>Bacteroidia</taxon>
        <taxon>Bacteroidales</taxon>
        <taxon>Bacteroidaceae</taxon>
        <taxon>Bacteroides</taxon>
    </lineage>
</organism>
<evidence type="ECO:0000313" key="2">
    <source>
        <dbReference type="Proteomes" id="UP000095419"/>
    </source>
</evidence>
<proteinExistence type="predicted"/>
<accession>A0A174IR53</accession>
<dbReference type="RefSeq" id="WP_057088754.1">
    <property type="nucleotide sequence ID" value="NZ_CYZF01000007.1"/>
</dbReference>
<name>A0A174IR53_BACUN</name>
<protein>
    <submittedName>
        <fullName evidence="1">Uncharacterized protein</fullName>
    </submittedName>
</protein>
<dbReference type="AlphaFoldDB" id="A0A174IR53"/>
<reference evidence="1 2" key="1">
    <citation type="submission" date="2015-09" db="EMBL/GenBank/DDBJ databases">
        <authorList>
            <consortium name="Pathogen Informatics"/>
        </authorList>
    </citation>
    <scope>NUCLEOTIDE SEQUENCE [LARGE SCALE GENOMIC DNA]</scope>
    <source>
        <strain evidence="1 2">2789STDY5608791</strain>
    </source>
</reference>
<dbReference type="Proteomes" id="UP000095419">
    <property type="component" value="Unassembled WGS sequence"/>
</dbReference>
<gene>
    <name evidence="1" type="ORF">ERS417307_02617</name>
</gene>
<dbReference type="EMBL" id="CYZF01000007">
    <property type="protein sequence ID" value="CUO87419.1"/>
    <property type="molecule type" value="Genomic_DNA"/>
</dbReference>
<sequence>MENYKEKLFQLLEQHLKDKEQADIKKICVMIEDKCITDLNEHYKSIYSLFQDSNYSYMEFKLNLSKRILLLQYRNAIVMRQRAWEGEEEKRFQESLNRVEEQIQKSFKELSETEQIALAFSIAEKTLKFKMQMFVIDEKIAVLSDKISIMSIGTQPIKQIDLLCQVTKEKIASKTVIDLLQKEFFEYIQIRRFQFGGDKNELKKEIKQLKIEKKHQVSLAIRSVVESLVSKGILTQIAPKGNSYKIMNANGECIELPNTMAIKVYDIVKALGFDTSFKRHKKLANTTYEKDYQTPDLDEEKKDYVKDRLKRSAELNINTEEKEFFFDYHGHIL</sequence>